<name>A0A4P1RLW4_LUPAN</name>
<evidence type="ECO:0000256" key="3">
    <source>
        <dbReference type="ARBA" id="ARBA00022801"/>
    </source>
</evidence>
<reference evidence="6 7" key="1">
    <citation type="journal article" date="2017" name="Plant Biotechnol. J.">
        <title>A comprehensive draft genome sequence for lupin (Lupinus angustifolius), an emerging health food: insights into plant-microbe interactions and legume evolution.</title>
        <authorList>
            <person name="Hane J.K."/>
            <person name="Ming Y."/>
            <person name="Kamphuis L.G."/>
            <person name="Nelson M.N."/>
            <person name="Garg G."/>
            <person name="Atkins C.A."/>
            <person name="Bayer P.E."/>
            <person name="Bravo A."/>
            <person name="Bringans S."/>
            <person name="Cannon S."/>
            <person name="Edwards D."/>
            <person name="Foley R."/>
            <person name="Gao L.L."/>
            <person name="Harrison M.J."/>
            <person name="Huang W."/>
            <person name="Hurgobin B."/>
            <person name="Li S."/>
            <person name="Liu C.W."/>
            <person name="McGrath A."/>
            <person name="Morahan G."/>
            <person name="Murray J."/>
            <person name="Weller J."/>
            <person name="Jian J."/>
            <person name="Singh K.B."/>
        </authorList>
    </citation>
    <scope>NUCLEOTIDE SEQUENCE [LARGE SCALE GENOMIC DNA]</scope>
    <source>
        <strain evidence="7">cv. Tanjil</strain>
        <tissue evidence="6">Whole plant</tissue>
    </source>
</reference>
<dbReference type="STRING" id="3871.A0A4P1RLW4"/>
<comment type="similarity">
    <text evidence="1">Belongs to the 'GDSL' lipolytic enzyme family.</text>
</comment>
<accession>A0A4P1RLW4</accession>
<dbReference type="CDD" id="cd01837">
    <property type="entry name" value="SGNH_plant_lipase_like"/>
    <property type="match status" value="2"/>
</dbReference>
<dbReference type="PANTHER" id="PTHR22835:SF659">
    <property type="entry name" value="GDSL LIPASE_ACYLHYDROLASE, PUTATIVE (AFU_ORTHOLOGUE AFUA_2G00510)-RELATED"/>
    <property type="match status" value="1"/>
</dbReference>
<organism evidence="6 7">
    <name type="scientific">Lupinus angustifolius</name>
    <name type="common">Narrow-leaved blue lupine</name>
    <dbReference type="NCBI Taxonomy" id="3871"/>
    <lineage>
        <taxon>Eukaryota</taxon>
        <taxon>Viridiplantae</taxon>
        <taxon>Streptophyta</taxon>
        <taxon>Embryophyta</taxon>
        <taxon>Tracheophyta</taxon>
        <taxon>Spermatophyta</taxon>
        <taxon>Magnoliopsida</taxon>
        <taxon>eudicotyledons</taxon>
        <taxon>Gunneridae</taxon>
        <taxon>Pentapetalae</taxon>
        <taxon>rosids</taxon>
        <taxon>fabids</taxon>
        <taxon>Fabales</taxon>
        <taxon>Fabaceae</taxon>
        <taxon>Papilionoideae</taxon>
        <taxon>50 kb inversion clade</taxon>
        <taxon>genistoids sensu lato</taxon>
        <taxon>core genistoids</taxon>
        <taxon>Genisteae</taxon>
        <taxon>Lupinus</taxon>
    </lineage>
</organism>
<dbReference type="InterPro" id="IPR035669">
    <property type="entry name" value="SGNH_plant_lipase-like"/>
</dbReference>
<sequence>MKIHILLIITFFTFGFLDNVVSNPHPFEAIFNFGDSLSDTGNFLASGATLFPVIGKLPYGETFFRHATGRCSDGRLVIDFIAEAYGLPYLPPYLKLTKGRNIHHGVNFAVAGATALDSEFFIKKGIGKIMWTNDSLNIQLEWFKKLKPSLCTTKQDCDSYFKRVLFVVGEIGGNDYNYVAFVGGNITQLFANVPLVVEEIIKATSALIDEGAVELVVPGNLPIGCSALYLTIFRSQNKDIYDNHGCLKAFNAFAQYHNKMLNLALETLRHKYPHARIVYADYYGAALFEFYNPNRRFIGSLRACCGGGGPFNFNNSARCGHIGSKTCANPSTHANWDGIHLTEAAYRHIAKGLIHGPFSNPPFKNTMKICVLLIITLCFFEKVASHKSCHPFDAIFNFGDSLSDTGNLLASGSDTFLAVQNPPYGQTFFKKPTGRFSDGRLMIDFIAEAYGLPHLPPYLNLTNWQEAHRGVNFAVAGATALDAEYFSEMGVKGLWTKDSLNIQLGWFKKLKPSLCTSKQDCDKYFKRSLFMVGEIGGNDHNYVAIGKRNISQLLHMVPLVIEAITDAASELIAEGAKKLVVPGNLPIGCSAMYLTAFSSHDEEDYDRHGCLKELNDFAEYYNAKLKLALQTLRHKNPHAKITYADYYGAALRFFHAPVHYGFTGQTLRACCGGGGPFNVNISAGCGNSGSKACANPSTYANWDGIHLTEAAYRVIVNGLIEGPFSSPPLSPPPFKIGYRP</sequence>
<dbReference type="InterPro" id="IPR001087">
    <property type="entry name" value="GDSL"/>
</dbReference>
<evidence type="ECO:0000256" key="5">
    <source>
        <dbReference type="SAM" id="SignalP"/>
    </source>
</evidence>
<evidence type="ECO:0000256" key="1">
    <source>
        <dbReference type="ARBA" id="ARBA00008668"/>
    </source>
</evidence>
<evidence type="ECO:0000313" key="7">
    <source>
        <dbReference type="Proteomes" id="UP000188354"/>
    </source>
</evidence>
<dbReference type="PANTHER" id="PTHR22835">
    <property type="entry name" value="ZINC FINGER FYVE DOMAIN CONTAINING PROTEIN"/>
    <property type="match status" value="1"/>
</dbReference>
<feature type="chain" id="PRO_5020037804" description="GDSL esterase/lipase" evidence="5">
    <location>
        <begin position="23"/>
        <end position="740"/>
    </location>
</feature>
<dbReference type="AlphaFoldDB" id="A0A4P1RLW4"/>
<protein>
    <recommendedName>
        <fullName evidence="8">GDSL esterase/lipase</fullName>
    </recommendedName>
</protein>
<dbReference type="InterPro" id="IPR036514">
    <property type="entry name" value="SGNH_hydro_sf"/>
</dbReference>
<evidence type="ECO:0008006" key="8">
    <source>
        <dbReference type="Google" id="ProtNLM"/>
    </source>
</evidence>
<gene>
    <name evidence="6" type="ORF">TanjilG_08054</name>
</gene>
<dbReference type="Proteomes" id="UP000188354">
    <property type="component" value="Chromosome LG04"/>
</dbReference>
<keyword evidence="4" id="KW-0325">Glycoprotein</keyword>
<proteinExistence type="inferred from homology"/>
<dbReference type="SUPFAM" id="SSF52266">
    <property type="entry name" value="SGNH hydrolase"/>
    <property type="match status" value="2"/>
</dbReference>
<keyword evidence="2 5" id="KW-0732">Signal</keyword>
<dbReference type="EMBL" id="CM007364">
    <property type="protein sequence ID" value="OIW13712.1"/>
    <property type="molecule type" value="Genomic_DNA"/>
</dbReference>
<keyword evidence="7" id="KW-1185">Reference proteome</keyword>
<keyword evidence="3" id="KW-0378">Hydrolase</keyword>
<dbReference type="Gene3D" id="3.40.50.1110">
    <property type="entry name" value="SGNH hydrolase"/>
    <property type="match status" value="2"/>
</dbReference>
<dbReference type="Pfam" id="PF00657">
    <property type="entry name" value="Lipase_GDSL"/>
    <property type="match status" value="2"/>
</dbReference>
<evidence type="ECO:0000256" key="2">
    <source>
        <dbReference type="ARBA" id="ARBA00022729"/>
    </source>
</evidence>
<evidence type="ECO:0000313" key="6">
    <source>
        <dbReference type="EMBL" id="OIW13712.1"/>
    </source>
</evidence>
<feature type="signal peptide" evidence="5">
    <location>
        <begin position="1"/>
        <end position="22"/>
    </location>
</feature>
<evidence type="ECO:0000256" key="4">
    <source>
        <dbReference type="ARBA" id="ARBA00023180"/>
    </source>
</evidence>
<dbReference type="Gramene" id="OIW13712">
    <property type="protein sequence ID" value="OIW13712"/>
    <property type="gene ID" value="TanjilG_08054"/>
</dbReference>
<dbReference type="GO" id="GO:0016788">
    <property type="term" value="F:hydrolase activity, acting on ester bonds"/>
    <property type="evidence" value="ECO:0007669"/>
    <property type="project" value="InterPro"/>
</dbReference>